<accession>A0A2K8NYX3</accession>
<evidence type="ECO:0000313" key="2">
    <source>
        <dbReference type="EMBL" id="ATZ18987.1"/>
    </source>
</evidence>
<feature type="transmembrane region" description="Helical" evidence="1">
    <location>
        <begin position="160"/>
        <end position="181"/>
    </location>
</feature>
<dbReference type="EMBL" id="CP024965">
    <property type="protein sequence ID" value="ATZ18987.1"/>
    <property type="molecule type" value="Genomic_DNA"/>
</dbReference>
<reference evidence="2 3" key="1">
    <citation type="submission" date="2017-11" db="EMBL/GenBank/DDBJ databases">
        <title>Genome sequence of Entomoplasma somnilux PYAN-1 (ATCC 49194).</title>
        <authorList>
            <person name="Lo W.-S."/>
            <person name="Gasparich G.E."/>
            <person name="Kuo C.-H."/>
        </authorList>
    </citation>
    <scope>NUCLEOTIDE SEQUENCE [LARGE SCALE GENOMIC DNA]</scope>
    <source>
        <strain evidence="2 3">PYAN-1</strain>
    </source>
</reference>
<evidence type="ECO:0000313" key="3">
    <source>
        <dbReference type="Proteomes" id="UP000232230"/>
    </source>
</evidence>
<organism evidence="2 3">
    <name type="scientific">Williamsoniiplasma somnilux</name>
    <dbReference type="NCBI Taxonomy" id="215578"/>
    <lineage>
        <taxon>Bacteria</taxon>
        <taxon>Bacillati</taxon>
        <taxon>Mycoplasmatota</taxon>
        <taxon>Mollicutes</taxon>
        <taxon>Entomoplasmatales</taxon>
        <taxon>Williamsoniiplasma</taxon>
    </lineage>
</organism>
<dbReference type="Proteomes" id="UP000232230">
    <property type="component" value="Chromosome"/>
</dbReference>
<feature type="transmembrane region" description="Helical" evidence="1">
    <location>
        <begin position="269"/>
        <end position="291"/>
    </location>
</feature>
<keyword evidence="3" id="KW-1185">Reference proteome</keyword>
<feature type="transmembrane region" description="Helical" evidence="1">
    <location>
        <begin position="21"/>
        <end position="40"/>
    </location>
</feature>
<name>A0A2K8NYX3_9MOLU</name>
<feature type="transmembrane region" description="Helical" evidence="1">
    <location>
        <begin position="73"/>
        <end position="95"/>
    </location>
</feature>
<evidence type="ECO:0000256" key="1">
    <source>
        <dbReference type="SAM" id="Phobius"/>
    </source>
</evidence>
<keyword evidence="1" id="KW-0812">Transmembrane</keyword>
<protein>
    <submittedName>
        <fullName evidence="2">Uncharacterized protein</fullName>
    </submittedName>
</protein>
<proteinExistence type="predicted"/>
<dbReference type="KEGG" id="esx:ESOMN_v1c06050"/>
<dbReference type="AlphaFoldDB" id="A0A2K8NYX3"/>
<gene>
    <name evidence="2" type="ORF">ESOMN_v1c06050</name>
</gene>
<feature type="transmembrane region" description="Helical" evidence="1">
    <location>
        <begin position="190"/>
        <end position="213"/>
    </location>
</feature>
<keyword evidence="1" id="KW-1133">Transmembrane helix</keyword>
<sequence length="299" mass="34253">MQLKNKLWNIIYFNLKRNYKYLIFFGISVLVISLIVSFSVTSSVPKNAKFTIANSEIRMEDSSVLGFQSLSGIYNLILLGPIMICLILLINIFFINKIFTSEIKSGEISFWLSSSLKRSHIYIIKLLTINLVTTLMFLPLFVCVIIFGSFAYDSNNLDKIVFTVLEMFLVLLTFNSLIIFINQLCKENGILFACLVGVIMLLLLIPSFTYNIYKTNPNDWKMFQYNRFFSLELIAPSFLYSNDLISDTIQTDTFKQTIFSLDKPKLNSVLIGVGINLIIWGFSTILGLVIWSKKDFAKL</sequence>
<dbReference type="RefSeq" id="WP_024863502.1">
    <property type="nucleotide sequence ID" value="NZ_CP024965.1"/>
</dbReference>
<feature type="transmembrane region" description="Helical" evidence="1">
    <location>
        <begin position="122"/>
        <end position="148"/>
    </location>
</feature>
<keyword evidence="1" id="KW-0472">Membrane</keyword>